<reference evidence="7 8" key="1">
    <citation type="submission" date="2024-03" db="EMBL/GenBank/DDBJ databases">
        <authorList>
            <person name="Jo J.-H."/>
        </authorList>
    </citation>
    <scope>NUCLEOTIDE SEQUENCE [LARGE SCALE GENOMIC DNA]</scope>
    <source>
        <strain evidence="7 8">AS3R-12</strain>
    </source>
</reference>
<gene>
    <name evidence="7" type="ORF">WG900_07380</name>
</gene>
<keyword evidence="8" id="KW-1185">Reference proteome</keyword>
<dbReference type="PROSITE" id="PS51918">
    <property type="entry name" value="RADICAL_SAM"/>
    <property type="match status" value="1"/>
</dbReference>
<evidence type="ECO:0000259" key="6">
    <source>
        <dbReference type="PROSITE" id="PS51918"/>
    </source>
</evidence>
<comment type="caution">
    <text evidence="7">The sequence shown here is derived from an EMBL/GenBank/DDBJ whole genome shotgun (WGS) entry which is preliminary data.</text>
</comment>
<dbReference type="Gene3D" id="3.80.30.20">
    <property type="entry name" value="tm_1862 like domain"/>
    <property type="match status" value="1"/>
</dbReference>
<dbReference type="EMBL" id="JBBHJY010000002">
    <property type="protein sequence ID" value="MEJ6009736.1"/>
    <property type="molecule type" value="Genomic_DNA"/>
</dbReference>
<dbReference type="PANTHER" id="PTHR43409:SF7">
    <property type="entry name" value="BLL1977 PROTEIN"/>
    <property type="match status" value="1"/>
</dbReference>
<dbReference type="InterPro" id="IPR051198">
    <property type="entry name" value="BchE-like"/>
</dbReference>
<dbReference type="SFLD" id="SFLDG01082">
    <property type="entry name" value="B12-binding_domain_containing"/>
    <property type="match status" value="1"/>
</dbReference>
<dbReference type="InterPro" id="IPR023404">
    <property type="entry name" value="rSAM_horseshoe"/>
</dbReference>
<comment type="cofactor">
    <cofactor evidence="1">
        <name>[4Fe-4S] cluster</name>
        <dbReference type="ChEBI" id="CHEBI:49883"/>
    </cofactor>
</comment>
<dbReference type="PANTHER" id="PTHR43409">
    <property type="entry name" value="ANAEROBIC MAGNESIUM-PROTOPORPHYRIN IX MONOMETHYL ESTER CYCLASE-RELATED"/>
    <property type="match status" value="1"/>
</dbReference>
<protein>
    <submittedName>
        <fullName evidence="7">Radical SAM protein</fullName>
    </submittedName>
</protein>
<evidence type="ECO:0000256" key="4">
    <source>
        <dbReference type="ARBA" id="ARBA00023004"/>
    </source>
</evidence>
<keyword evidence="2" id="KW-0949">S-adenosyl-L-methionine</keyword>
<keyword evidence="4" id="KW-0408">Iron</keyword>
<dbReference type="RefSeq" id="WP_339965964.1">
    <property type="nucleotide sequence ID" value="NZ_JBBHJY010000002.1"/>
</dbReference>
<organism evidence="7 8">
    <name type="scientific">Novosphingobium aquae</name>
    <dbReference type="NCBI Taxonomy" id="3133435"/>
    <lineage>
        <taxon>Bacteria</taxon>
        <taxon>Pseudomonadati</taxon>
        <taxon>Pseudomonadota</taxon>
        <taxon>Alphaproteobacteria</taxon>
        <taxon>Sphingomonadales</taxon>
        <taxon>Sphingomonadaceae</taxon>
        <taxon>Novosphingobium</taxon>
    </lineage>
</organism>
<evidence type="ECO:0000313" key="8">
    <source>
        <dbReference type="Proteomes" id="UP001379235"/>
    </source>
</evidence>
<evidence type="ECO:0000256" key="5">
    <source>
        <dbReference type="ARBA" id="ARBA00023014"/>
    </source>
</evidence>
<dbReference type="SMART" id="SM00729">
    <property type="entry name" value="Elp3"/>
    <property type="match status" value="1"/>
</dbReference>
<keyword evidence="3" id="KW-0479">Metal-binding</keyword>
<keyword evidence="5" id="KW-0411">Iron-sulfur</keyword>
<dbReference type="InterPro" id="IPR006638">
    <property type="entry name" value="Elp3/MiaA/NifB-like_rSAM"/>
</dbReference>
<evidence type="ECO:0000256" key="3">
    <source>
        <dbReference type="ARBA" id="ARBA00022723"/>
    </source>
</evidence>
<name>A0ABU8S6Z9_9SPHN</name>
<evidence type="ECO:0000256" key="2">
    <source>
        <dbReference type="ARBA" id="ARBA00022691"/>
    </source>
</evidence>
<accession>A0ABU8S6Z9</accession>
<dbReference type="InterPro" id="IPR058240">
    <property type="entry name" value="rSAM_sf"/>
</dbReference>
<evidence type="ECO:0000313" key="7">
    <source>
        <dbReference type="EMBL" id="MEJ6009736.1"/>
    </source>
</evidence>
<dbReference type="Proteomes" id="UP001379235">
    <property type="component" value="Unassembled WGS sequence"/>
</dbReference>
<sequence length="586" mass="66094">MIEQFNLLLIKPSHYDDDGYPISWWRAAIPSNTLAVMNGLARDCANRKILGPDVEFTIETVDETNTVVDPRKYARRLQHTGAKALVMLTGVQTNQFPRALDLSAEFRKAGLPVAIGGFHVSGCLSMLDEPPAELRRAWDLGVSLFAGEAEEGRLDQVLIDAWSGKLEKLYNHLGDLPNLQGAPTPILPADAVLKTLGNWSSFDLGRGCPFQCSFCTIINVQGRKSRFRTADDLEQIIRANHALGIKAFFITDDNMVRNHDWETFFDRLISLREQGIGANLTIQVDTLCHKAPRFIEKAVAAGVRRVFIGLENINPDNLGAIGKRQNRITEYRAMVQAWLEHGVCTFAGYIIGFPGDTPESVVRDVKVIQRELPIDVLEFFVLTPLPGSKDHQEMVRGGVPISPDLNRYDLHHVVAPHPVMSEGQWREAYAAAWRTYYTYEHMEVVTRRHASRRKGHPRKAAQYFAEFKLLYEIEGIHPLEGGVFRLRHRTARRSGWKVESRPVFLAKRLMENIRKLLAYSYGILRTRRIVRRARHDPARYQYTDLALTPPSQSDTELALFTETRGGTAALAKANSDLARVHRSGLG</sequence>
<dbReference type="InterPro" id="IPR007197">
    <property type="entry name" value="rSAM"/>
</dbReference>
<dbReference type="Pfam" id="PF04055">
    <property type="entry name" value="Radical_SAM"/>
    <property type="match status" value="1"/>
</dbReference>
<evidence type="ECO:0000256" key="1">
    <source>
        <dbReference type="ARBA" id="ARBA00001966"/>
    </source>
</evidence>
<dbReference type="SUPFAM" id="SSF102114">
    <property type="entry name" value="Radical SAM enzymes"/>
    <property type="match status" value="1"/>
</dbReference>
<feature type="domain" description="Radical SAM core" evidence="6">
    <location>
        <begin position="194"/>
        <end position="418"/>
    </location>
</feature>
<proteinExistence type="predicted"/>
<dbReference type="SFLD" id="SFLDS00029">
    <property type="entry name" value="Radical_SAM"/>
    <property type="match status" value="1"/>
</dbReference>
<dbReference type="CDD" id="cd01335">
    <property type="entry name" value="Radical_SAM"/>
    <property type="match status" value="1"/>
</dbReference>